<feature type="transmembrane region" description="Helical" evidence="1">
    <location>
        <begin position="44"/>
        <end position="64"/>
    </location>
</feature>
<protein>
    <submittedName>
        <fullName evidence="2">Uncharacterized protein</fullName>
    </submittedName>
</protein>
<dbReference type="RefSeq" id="WP_244760779.1">
    <property type="nucleotide sequence ID" value="NZ_JALJCJ010000002.1"/>
</dbReference>
<accession>A0ABT8XIS9</accession>
<evidence type="ECO:0000313" key="3">
    <source>
        <dbReference type="Proteomes" id="UP001177080"/>
    </source>
</evidence>
<keyword evidence="1" id="KW-0472">Membrane</keyword>
<keyword evidence="1" id="KW-0812">Transmembrane</keyword>
<keyword evidence="3" id="KW-1185">Reference proteome</keyword>
<name>A0ABT8XIS9_9HYPH</name>
<dbReference type="EMBL" id="WHSC02000007">
    <property type="protein sequence ID" value="MDO6123156.1"/>
    <property type="molecule type" value="Genomic_DNA"/>
</dbReference>
<sequence length="69" mass="7099">MTRCDLHTHAECSCIASGVSCRVQSPVYLILEEANTGAAKHGNACLILLAFIVFAIVIGAGLTVGPSAI</sequence>
<evidence type="ECO:0000313" key="2">
    <source>
        <dbReference type="EMBL" id="MDO6123156.1"/>
    </source>
</evidence>
<comment type="caution">
    <text evidence="2">The sequence shown here is derived from an EMBL/GenBank/DDBJ whole genome shotgun (WGS) entry which is preliminary data.</text>
</comment>
<organism evidence="2 3">
    <name type="scientific">Shinella curvata</name>
    <dbReference type="NCBI Taxonomy" id="1817964"/>
    <lineage>
        <taxon>Bacteria</taxon>
        <taxon>Pseudomonadati</taxon>
        <taxon>Pseudomonadota</taxon>
        <taxon>Alphaproteobacteria</taxon>
        <taxon>Hyphomicrobiales</taxon>
        <taxon>Rhizobiaceae</taxon>
        <taxon>Shinella</taxon>
    </lineage>
</organism>
<proteinExistence type="predicted"/>
<gene>
    <name evidence="2" type="ORF">GB928_018365</name>
</gene>
<dbReference type="Proteomes" id="UP001177080">
    <property type="component" value="Unassembled WGS sequence"/>
</dbReference>
<keyword evidence="1" id="KW-1133">Transmembrane helix</keyword>
<evidence type="ECO:0000256" key="1">
    <source>
        <dbReference type="SAM" id="Phobius"/>
    </source>
</evidence>
<reference evidence="2" key="1">
    <citation type="submission" date="2022-04" db="EMBL/GenBank/DDBJ databases">
        <title>Shinella lacus sp. nov., a novel member of the genus Shinella from water.</title>
        <authorList>
            <person name="Deng Y."/>
        </authorList>
    </citation>
    <scope>NUCLEOTIDE SEQUENCE</scope>
    <source>
        <strain evidence="2">JCM 31239</strain>
    </source>
</reference>